<dbReference type="PANTHER" id="PTHR36847:SF1">
    <property type="entry name" value="AMIDOLIGASE ENZYME"/>
    <property type="match status" value="1"/>
</dbReference>
<gene>
    <name evidence="2" type="ORF">AYL99_10826</name>
</gene>
<proteinExistence type="predicted"/>
<dbReference type="RefSeq" id="XP_018688493.1">
    <property type="nucleotide sequence ID" value="XM_018842332.1"/>
</dbReference>
<keyword evidence="3" id="KW-1185">Reference proteome</keyword>
<name>A0A178Z6N4_9EURO</name>
<organism evidence="2 3">
    <name type="scientific">Fonsecaea erecta</name>
    <dbReference type="NCBI Taxonomy" id="1367422"/>
    <lineage>
        <taxon>Eukaryota</taxon>
        <taxon>Fungi</taxon>
        <taxon>Dikarya</taxon>
        <taxon>Ascomycota</taxon>
        <taxon>Pezizomycotina</taxon>
        <taxon>Eurotiomycetes</taxon>
        <taxon>Chaetothyriomycetidae</taxon>
        <taxon>Chaetothyriales</taxon>
        <taxon>Herpotrichiellaceae</taxon>
        <taxon>Fonsecaea</taxon>
    </lineage>
</organism>
<evidence type="ECO:0000313" key="3">
    <source>
        <dbReference type="Proteomes" id="UP000078343"/>
    </source>
</evidence>
<dbReference type="STRING" id="1367422.A0A178Z6N4"/>
<feature type="region of interest" description="Disordered" evidence="1">
    <location>
        <begin position="355"/>
        <end position="382"/>
    </location>
</feature>
<dbReference type="EMBL" id="LVYI01000012">
    <property type="protein sequence ID" value="OAP55126.1"/>
    <property type="molecule type" value="Genomic_DNA"/>
</dbReference>
<dbReference type="GeneID" id="30014994"/>
<reference evidence="2 3" key="1">
    <citation type="submission" date="2016-04" db="EMBL/GenBank/DDBJ databases">
        <title>Draft genome of Fonsecaea erecta CBS 125763.</title>
        <authorList>
            <person name="Weiss V.A."/>
            <person name="Vicente V.A."/>
            <person name="Raittz R.T."/>
            <person name="Moreno L.F."/>
            <person name="De Souza E.M."/>
            <person name="Pedrosa F.O."/>
            <person name="Steffens M.B."/>
            <person name="Faoro H."/>
            <person name="Tadra-Sfeir M.Z."/>
            <person name="Najafzadeh M.J."/>
            <person name="Felipe M.S."/>
            <person name="Teixeira M."/>
            <person name="Sun J."/>
            <person name="Xi L."/>
            <person name="Gomes R."/>
            <person name="De Azevedo C.M."/>
            <person name="Salgado C.G."/>
            <person name="Da Silva M.B."/>
            <person name="Nascimento M.F."/>
            <person name="Queiroz-Telles F."/>
            <person name="Attili D.S."/>
            <person name="Gorbushina A."/>
        </authorList>
    </citation>
    <scope>NUCLEOTIDE SEQUENCE [LARGE SCALE GENOMIC DNA]</scope>
    <source>
        <strain evidence="2 3">CBS 125763</strain>
    </source>
</reference>
<dbReference type="OrthoDB" id="412402at2759"/>
<protein>
    <submittedName>
        <fullName evidence="2">Uncharacterized protein</fullName>
    </submittedName>
</protein>
<dbReference type="Proteomes" id="UP000078343">
    <property type="component" value="Unassembled WGS sequence"/>
</dbReference>
<accession>A0A178Z6N4</accession>
<feature type="compositionally biased region" description="Acidic residues" evidence="1">
    <location>
        <begin position="355"/>
        <end position="367"/>
    </location>
</feature>
<evidence type="ECO:0000256" key="1">
    <source>
        <dbReference type="SAM" id="MobiDB-lite"/>
    </source>
</evidence>
<evidence type="ECO:0000313" key="2">
    <source>
        <dbReference type="EMBL" id="OAP55126.1"/>
    </source>
</evidence>
<feature type="region of interest" description="Disordered" evidence="1">
    <location>
        <begin position="1"/>
        <end position="46"/>
    </location>
</feature>
<dbReference type="InterPro" id="IPR022025">
    <property type="entry name" value="Amidoligase_2"/>
</dbReference>
<dbReference type="PANTHER" id="PTHR36847">
    <property type="entry name" value="AMIDOLIGASE ENZYME"/>
    <property type="match status" value="1"/>
</dbReference>
<comment type="caution">
    <text evidence="2">The sequence shown here is derived from an EMBL/GenBank/DDBJ whole genome shotgun (WGS) entry which is preliminary data.</text>
</comment>
<dbReference type="Pfam" id="PF12224">
    <property type="entry name" value="Amidoligase_2"/>
    <property type="match status" value="2"/>
</dbReference>
<sequence>MVHNLEYDMASSTNPNESRHPSKSFDPTVERVQSSHITPPASSENSRSIGICATGADTAICATHFGIELEFVLAFKEDLLKSVISEYDLDATIIKKLTAYEHRSLIEHDVNPNPAYDCRWRYPSWALHVPETDMACTSKLHKGMFFNRIDNRKQWVRRYVAEPLLIARNCFDRQGLHSSVVGWLEPDPHCRDSHEAAKIPLTKHHHADEGAVLRKSLIDYTEWTMTNDHTVVGALRSQLREHLLTQGVAEDDVPKWDSYGIELISPVFELARQTEAFSQVGKYLRALVSKETSTLESIWAGAHVHIGFNFSKPEDIPILLLQHLAYILILHEDLLSRCHPRSRCGIRLSKPTSEEVEVEDEYADEEFDPHGPYEPPPEPTDEELEAENERVVLAFEAQYTGADNVSSNARFLRKQLSQRAIQPSTKRIRDAIFNPDDNIFDLVALLQHSDAHGNPHRGYMYNFANLVNLARNKTSWKQIKPTVEFRQHACTLDAPELSRWVTLLERIVRVAEKNAYGTTDRHPPNPIGGDQRSSFAEKEGNKYSLNSTTNTQWPCRSMSEFCGRFLSMSSEDGEYWQQRFERYKDDRPEEVDEKRENSTYHDI</sequence>
<feature type="compositionally biased region" description="Polar residues" evidence="1">
    <location>
        <begin position="31"/>
        <end position="46"/>
    </location>
</feature>
<feature type="region of interest" description="Disordered" evidence="1">
    <location>
        <begin position="515"/>
        <end position="541"/>
    </location>
</feature>
<feature type="region of interest" description="Disordered" evidence="1">
    <location>
        <begin position="581"/>
        <end position="603"/>
    </location>
</feature>
<dbReference type="AlphaFoldDB" id="A0A178Z6N4"/>